<dbReference type="GO" id="GO:0006355">
    <property type="term" value="P:regulation of DNA-templated transcription"/>
    <property type="evidence" value="ECO:0007669"/>
    <property type="project" value="InterPro"/>
</dbReference>
<accession>A0A4R6UBZ8</accession>
<dbReference type="Gene3D" id="1.10.10.60">
    <property type="entry name" value="Homeodomain-like"/>
    <property type="match status" value="1"/>
</dbReference>
<evidence type="ECO:0000259" key="7">
    <source>
        <dbReference type="PROSITE" id="PS50045"/>
    </source>
</evidence>
<dbReference type="SMART" id="SM00448">
    <property type="entry name" value="REC"/>
    <property type="match status" value="1"/>
</dbReference>
<dbReference type="InterPro" id="IPR002078">
    <property type="entry name" value="Sigma_54_int"/>
</dbReference>
<dbReference type="InterPro" id="IPR003593">
    <property type="entry name" value="AAA+_ATPase"/>
</dbReference>
<dbReference type="GO" id="GO:0000160">
    <property type="term" value="P:phosphorelay signal transduction system"/>
    <property type="evidence" value="ECO:0007669"/>
    <property type="project" value="InterPro"/>
</dbReference>
<dbReference type="InterPro" id="IPR001789">
    <property type="entry name" value="Sig_transdc_resp-reg_receiver"/>
</dbReference>
<dbReference type="InterPro" id="IPR025944">
    <property type="entry name" value="Sigma_54_int_dom_CS"/>
</dbReference>
<evidence type="ECO:0000256" key="2">
    <source>
        <dbReference type="ARBA" id="ARBA00022840"/>
    </source>
</evidence>
<dbReference type="PROSITE" id="PS50045">
    <property type="entry name" value="SIGMA54_INTERACT_4"/>
    <property type="match status" value="1"/>
</dbReference>
<dbReference type="FunFam" id="3.40.50.300:FF:000006">
    <property type="entry name" value="DNA-binding transcriptional regulator NtrC"/>
    <property type="match status" value="1"/>
</dbReference>
<dbReference type="RefSeq" id="WP_133593677.1">
    <property type="nucleotide sequence ID" value="NZ_CP037953.1"/>
</dbReference>
<dbReference type="GO" id="GO:0043565">
    <property type="term" value="F:sequence-specific DNA binding"/>
    <property type="evidence" value="ECO:0007669"/>
    <property type="project" value="InterPro"/>
</dbReference>
<keyword evidence="1" id="KW-0547">Nucleotide-binding</keyword>
<dbReference type="AlphaFoldDB" id="A0A4R6UBZ8"/>
<dbReference type="Pfam" id="PF00158">
    <property type="entry name" value="Sigma54_activat"/>
    <property type="match status" value="1"/>
</dbReference>
<dbReference type="InterPro" id="IPR025943">
    <property type="entry name" value="Sigma_54_int_dom_ATP-bd_2"/>
</dbReference>
<keyword evidence="3" id="KW-0805">Transcription regulation</keyword>
<name>A0A4R6UBZ8_9GAMM</name>
<gene>
    <name evidence="9" type="ORF">EV696_13022</name>
</gene>
<dbReference type="SUPFAM" id="SSF52540">
    <property type="entry name" value="P-loop containing nucleoside triphosphate hydrolases"/>
    <property type="match status" value="1"/>
</dbReference>
<dbReference type="SUPFAM" id="SSF46689">
    <property type="entry name" value="Homeodomain-like"/>
    <property type="match status" value="1"/>
</dbReference>
<keyword evidence="4" id="KW-0238">DNA-binding</keyword>
<feature type="domain" description="Response regulatory" evidence="8">
    <location>
        <begin position="11"/>
        <end position="125"/>
    </location>
</feature>
<comment type="caution">
    <text evidence="9">The sequence shown here is derived from an EMBL/GenBank/DDBJ whole genome shotgun (WGS) entry which is preliminary data.</text>
</comment>
<sequence>MTQHAERKPIRVLLVDDEPAIRKTFRFCLEDAGYEVLSAATLDEAKVLLEQQVFQLCFLDLRLGNDSGLSLLPLLQANAPWVRTVIITAHSSVDSAVKAMRAGAHDYLVKPCGPEQLLHAAATQSEAAKLRSRVDELERDIGADHVVKSFGESPAMQRVIEQAKHVAGTDASVLVLGASGTGKNVLARAIHHWSPRAEHAFATVNCPSLSADLLERELFGHKRGAFTGAHESSLGRVNQADGGTLFLDEIGEFPLAMQPKLLRFIQDKEYERLGDPVTRTADVRIIAATNRDLSAMVKLGEFREDLLYRLNVITLTMPSLAERRDDIPVFANVFLREFHQRYQCPAEQFHDDALQALQDYRWPGNIRELRNVIERAAITCPQTAIAAHHLHLGEQTQENTLPRAGDNVSLAELEKAHILAVVNSSATVEAAAKQLGIDASTLYRKRKQFEQSGQVKN</sequence>
<dbReference type="InterPro" id="IPR058031">
    <property type="entry name" value="AAA_lid_NorR"/>
</dbReference>
<evidence type="ECO:0000313" key="10">
    <source>
        <dbReference type="Proteomes" id="UP000295375"/>
    </source>
</evidence>
<dbReference type="EMBL" id="SNYM01000030">
    <property type="protein sequence ID" value="TDQ43406.1"/>
    <property type="molecule type" value="Genomic_DNA"/>
</dbReference>
<reference evidence="9 10" key="1">
    <citation type="submission" date="2019-03" db="EMBL/GenBank/DDBJ databases">
        <title>Genomic Encyclopedia of Type Strains, Phase IV (KMG-IV): sequencing the most valuable type-strain genomes for metagenomic binning, comparative biology and taxonomic classification.</title>
        <authorList>
            <person name="Goeker M."/>
        </authorList>
    </citation>
    <scope>NUCLEOTIDE SEQUENCE [LARGE SCALE GENOMIC DNA]</scope>
    <source>
        <strain evidence="9 10">DSM 103792</strain>
    </source>
</reference>
<dbReference type="Pfam" id="PF00072">
    <property type="entry name" value="Response_reg"/>
    <property type="match status" value="1"/>
</dbReference>
<dbReference type="Pfam" id="PF02954">
    <property type="entry name" value="HTH_8"/>
    <property type="match status" value="1"/>
</dbReference>
<dbReference type="Gene3D" id="3.40.50.2300">
    <property type="match status" value="1"/>
</dbReference>
<dbReference type="InterPro" id="IPR009057">
    <property type="entry name" value="Homeodomain-like_sf"/>
</dbReference>
<evidence type="ECO:0000256" key="4">
    <source>
        <dbReference type="ARBA" id="ARBA00023125"/>
    </source>
</evidence>
<evidence type="ECO:0000313" key="9">
    <source>
        <dbReference type="EMBL" id="TDQ43406.1"/>
    </source>
</evidence>
<dbReference type="Proteomes" id="UP000295375">
    <property type="component" value="Unassembled WGS sequence"/>
</dbReference>
<evidence type="ECO:0000256" key="5">
    <source>
        <dbReference type="ARBA" id="ARBA00023163"/>
    </source>
</evidence>
<dbReference type="InterPro" id="IPR027417">
    <property type="entry name" value="P-loop_NTPase"/>
</dbReference>
<protein>
    <submittedName>
        <fullName evidence="9">Two-component response regulator AlgB</fullName>
    </submittedName>
</protein>
<proteinExistence type="predicted"/>
<keyword evidence="5" id="KW-0804">Transcription</keyword>
<dbReference type="Gene3D" id="3.40.50.300">
    <property type="entry name" value="P-loop containing nucleotide triphosphate hydrolases"/>
    <property type="match status" value="1"/>
</dbReference>
<dbReference type="OrthoDB" id="9804019at2"/>
<dbReference type="PROSITE" id="PS50110">
    <property type="entry name" value="RESPONSE_REGULATORY"/>
    <property type="match status" value="1"/>
</dbReference>
<feature type="domain" description="Sigma-54 factor interaction" evidence="7">
    <location>
        <begin position="149"/>
        <end position="378"/>
    </location>
</feature>
<evidence type="ECO:0000256" key="6">
    <source>
        <dbReference type="PROSITE-ProRule" id="PRU00169"/>
    </source>
</evidence>
<dbReference type="Pfam" id="PF25601">
    <property type="entry name" value="AAA_lid_14"/>
    <property type="match status" value="1"/>
</dbReference>
<evidence type="ECO:0000256" key="1">
    <source>
        <dbReference type="ARBA" id="ARBA00022741"/>
    </source>
</evidence>
<dbReference type="CDD" id="cd00009">
    <property type="entry name" value="AAA"/>
    <property type="match status" value="1"/>
</dbReference>
<dbReference type="InterPro" id="IPR011006">
    <property type="entry name" value="CheY-like_superfamily"/>
</dbReference>
<keyword evidence="2" id="KW-0067">ATP-binding</keyword>
<dbReference type="PROSITE" id="PS00676">
    <property type="entry name" value="SIGMA54_INTERACT_2"/>
    <property type="match status" value="1"/>
</dbReference>
<dbReference type="GO" id="GO:0005524">
    <property type="term" value="F:ATP binding"/>
    <property type="evidence" value="ECO:0007669"/>
    <property type="project" value="UniProtKB-KW"/>
</dbReference>
<keyword evidence="6" id="KW-0597">Phosphoprotein</keyword>
<evidence type="ECO:0000256" key="3">
    <source>
        <dbReference type="ARBA" id="ARBA00023015"/>
    </source>
</evidence>
<keyword evidence="10" id="KW-1185">Reference proteome</keyword>
<dbReference type="PROSITE" id="PS00688">
    <property type="entry name" value="SIGMA54_INTERACT_3"/>
    <property type="match status" value="1"/>
</dbReference>
<feature type="modified residue" description="4-aspartylphosphate" evidence="6">
    <location>
        <position position="60"/>
    </location>
</feature>
<dbReference type="InterPro" id="IPR002197">
    <property type="entry name" value="HTH_Fis"/>
</dbReference>
<organism evidence="9 10">
    <name type="scientific">Permianibacter aggregans</name>
    <dbReference type="NCBI Taxonomy" id="1510150"/>
    <lineage>
        <taxon>Bacteria</taxon>
        <taxon>Pseudomonadati</taxon>
        <taxon>Pseudomonadota</taxon>
        <taxon>Gammaproteobacteria</taxon>
        <taxon>Pseudomonadales</taxon>
        <taxon>Pseudomonadaceae</taxon>
        <taxon>Permianibacter</taxon>
    </lineage>
</organism>
<dbReference type="SUPFAM" id="SSF52172">
    <property type="entry name" value="CheY-like"/>
    <property type="match status" value="1"/>
</dbReference>
<dbReference type="PANTHER" id="PTHR32071">
    <property type="entry name" value="TRANSCRIPTIONAL REGULATORY PROTEIN"/>
    <property type="match status" value="1"/>
</dbReference>
<dbReference type="Gene3D" id="1.10.8.60">
    <property type="match status" value="1"/>
</dbReference>
<dbReference type="PANTHER" id="PTHR32071:SF113">
    <property type="entry name" value="ALGINATE BIOSYNTHESIS TRANSCRIPTIONAL REGULATORY PROTEIN ALGB"/>
    <property type="match status" value="1"/>
</dbReference>
<dbReference type="SMART" id="SM00382">
    <property type="entry name" value="AAA"/>
    <property type="match status" value="1"/>
</dbReference>
<evidence type="ECO:0000259" key="8">
    <source>
        <dbReference type="PROSITE" id="PS50110"/>
    </source>
</evidence>